<feature type="chain" id="PRO_5016689107" description="Lipoprotein" evidence="1">
    <location>
        <begin position="21"/>
        <end position="192"/>
    </location>
</feature>
<dbReference type="AlphaFoldDB" id="A0A375JAL3"/>
<name>A0A375JAL3_9BURK</name>
<evidence type="ECO:0000256" key="1">
    <source>
        <dbReference type="SAM" id="SignalP"/>
    </source>
</evidence>
<gene>
    <name evidence="2" type="ORF">CBM2634_B60218</name>
</gene>
<accession>A0A375JAL3</accession>
<reference evidence="2 3" key="1">
    <citation type="submission" date="2018-01" db="EMBL/GenBank/DDBJ databases">
        <authorList>
            <person name="Gaut B.S."/>
            <person name="Morton B.R."/>
            <person name="Clegg M.T."/>
            <person name="Duvall M.R."/>
        </authorList>
    </citation>
    <scope>NUCLEOTIDE SEQUENCE [LARGE SCALE GENOMIC DNA]</scope>
    <source>
        <strain evidence="2">Cupriavidus taiwanensis cmp 52</strain>
    </source>
</reference>
<dbReference type="RefSeq" id="WP_147311504.1">
    <property type="nucleotide sequence ID" value="NZ_LS483234.1"/>
</dbReference>
<protein>
    <recommendedName>
        <fullName evidence="4">Lipoprotein</fullName>
    </recommendedName>
</protein>
<sequence>MKTTLAIAPCLALAAPPAAACGSGFVLGDEVGAAHPASIGVAFAMLDARNAGMLVHSNDFANAGTRVSADEAAHRLEPLLAPVKSRLPAMSLLLVEARLWTRYAPAGRSRHADEHAGHDAWPVEGDVVVVTGEAVLRGLLAGRIAWQQAVDSGLVVLSGHPARQTRVAAVLAARFAQQGDAAMASRAGSRSL</sequence>
<dbReference type="EMBL" id="OVTA01000047">
    <property type="protein sequence ID" value="SPS01802.1"/>
    <property type="molecule type" value="Genomic_DNA"/>
</dbReference>
<evidence type="ECO:0000313" key="3">
    <source>
        <dbReference type="Proteomes" id="UP000256805"/>
    </source>
</evidence>
<evidence type="ECO:0008006" key="4">
    <source>
        <dbReference type="Google" id="ProtNLM"/>
    </source>
</evidence>
<evidence type="ECO:0000313" key="2">
    <source>
        <dbReference type="EMBL" id="SPS01802.1"/>
    </source>
</evidence>
<keyword evidence="1" id="KW-0732">Signal</keyword>
<proteinExistence type="predicted"/>
<organism evidence="2 3">
    <name type="scientific">Cupriavidus taiwanensis</name>
    <dbReference type="NCBI Taxonomy" id="164546"/>
    <lineage>
        <taxon>Bacteria</taxon>
        <taxon>Pseudomonadati</taxon>
        <taxon>Pseudomonadota</taxon>
        <taxon>Betaproteobacteria</taxon>
        <taxon>Burkholderiales</taxon>
        <taxon>Burkholderiaceae</taxon>
        <taxon>Cupriavidus</taxon>
    </lineage>
</organism>
<dbReference type="Proteomes" id="UP000256805">
    <property type="component" value="Unassembled WGS sequence"/>
</dbReference>
<feature type="signal peptide" evidence="1">
    <location>
        <begin position="1"/>
        <end position="20"/>
    </location>
</feature>